<feature type="domain" description="Cytochrome c oxidase assembly factor 3 mitochondrial coiled-coil" evidence="9">
    <location>
        <begin position="48"/>
        <end position="92"/>
    </location>
</feature>
<evidence type="ECO:0000256" key="6">
    <source>
        <dbReference type="ARBA" id="ARBA00023136"/>
    </source>
</evidence>
<dbReference type="GeneID" id="110977295"/>
<evidence type="ECO:0000256" key="7">
    <source>
        <dbReference type="RuleBase" id="RU367056"/>
    </source>
</evidence>
<keyword evidence="3 7" id="KW-0812">Transmembrane</keyword>
<evidence type="ECO:0000256" key="8">
    <source>
        <dbReference type="SAM" id="MobiDB-lite"/>
    </source>
</evidence>
<evidence type="ECO:0000256" key="3">
    <source>
        <dbReference type="ARBA" id="ARBA00022692"/>
    </source>
</evidence>
<name>A0A8B7Y378_ACAPL</name>
<keyword evidence="5 7" id="KW-0496">Mitochondrion</keyword>
<dbReference type="RefSeq" id="XP_022086977.1">
    <property type="nucleotide sequence ID" value="XM_022231285.1"/>
</dbReference>
<dbReference type="InterPro" id="IPR018628">
    <property type="entry name" value="Coa3_CC"/>
</dbReference>
<dbReference type="AlphaFoldDB" id="A0A8B7Y378"/>
<comment type="subunit">
    <text evidence="7">Component of 250-400 kDa complexes called cytochrome oxidase assembly intermediates or COA complexes.</text>
</comment>
<dbReference type="GO" id="GO:0033617">
    <property type="term" value="P:mitochondrial respiratory chain complex IV assembly"/>
    <property type="evidence" value="ECO:0007669"/>
    <property type="project" value="UniProtKB-UniRule"/>
</dbReference>
<reference evidence="11" key="1">
    <citation type="submission" date="2025-08" db="UniProtKB">
        <authorList>
            <consortium name="RefSeq"/>
        </authorList>
    </citation>
    <scope>IDENTIFICATION</scope>
</reference>
<feature type="compositionally biased region" description="Polar residues" evidence="8">
    <location>
        <begin position="1"/>
        <end position="10"/>
    </location>
</feature>
<protein>
    <recommendedName>
        <fullName evidence="7">Cytochrome c oxidase assembly factor 3</fullName>
    </recommendedName>
</protein>
<dbReference type="PANTHER" id="PTHR15642">
    <property type="entry name" value="CYTOCHROME C OXIDASE ASSEMBLY FACTOR 3, MITOCHONDRIAL"/>
    <property type="match status" value="1"/>
</dbReference>
<sequence>MATSSSGSDPQQPPETMRRVDLKRDEISQKDREYMARMSRAHMESVQKLSRAKYIRRNVFVALCLGAGVLGVYGYSIYAVSQEAFLEDFEDPNKPKDL</sequence>
<dbReference type="KEGG" id="aplc:110977295"/>
<evidence type="ECO:0000256" key="2">
    <source>
        <dbReference type="ARBA" id="ARBA00007035"/>
    </source>
</evidence>
<feature type="region of interest" description="Disordered" evidence="8">
    <location>
        <begin position="1"/>
        <end position="25"/>
    </location>
</feature>
<dbReference type="GO" id="GO:0005743">
    <property type="term" value="C:mitochondrial inner membrane"/>
    <property type="evidence" value="ECO:0007669"/>
    <property type="project" value="UniProtKB-UniRule"/>
</dbReference>
<evidence type="ECO:0000259" key="9">
    <source>
        <dbReference type="Pfam" id="PF09813"/>
    </source>
</evidence>
<dbReference type="OrthoDB" id="10018333at2759"/>
<evidence type="ECO:0000256" key="4">
    <source>
        <dbReference type="ARBA" id="ARBA00022989"/>
    </source>
</evidence>
<dbReference type="OMA" id="SRAHMES"/>
<accession>A0A8B7Y378</accession>
<organism evidence="10 11">
    <name type="scientific">Acanthaster planci</name>
    <name type="common">Crown-of-thorns starfish</name>
    <dbReference type="NCBI Taxonomy" id="133434"/>
    <lineage>
        <taxon>Eukaryota</taxon>
        <taxon>Metazoa</taxon>
        <taxon>Echinodermata</taxon>
        <taxon>Eleutherozoa</taxon>
        <taxon>Asterozoa</taxon>
        <taxon>Asteroidea</taxon>
        <taxon>Valvatacea</taxon>
        <taxon>Valvatida</taxon>
        <taxon>Acanthasteridae</taxon>
        <taxon>Acanthaster</taxon>
    </lineage>
</organism>
<keyword evidence="4 7" id="KW-1133">Transmembrane helix</keyword>
<comment type="similarity">
    <text evidence="2 7">Belongs to the COA3 family.</text>
</comment>
<proteinExistence type="inferred from homology"/>
<feature type="compositionally biased region" description="Basic and acidic residues" evidence="8">
    <location>
        <begin position="16"/>
        <end position="25"/>
    </location>
</feature>
<evidence type="ECO:0000256" key="1">
    <source>
        <dbReference type="ARBA" id="ARBA00004304"/>
    </source>
</evidence>
<evidence type="ECO:0000256" key="5">
    <source>
        <dbReference type="ARBA" id="ARBA00023128"/>
    </source>
</evidence>
<dbReference type="Pfam" id="PF09813">
    <property type="entry name" value="Coa3_cc"/>
    <property type="match status" value="1"/>
</dbReference>
<keyword evidence="7" id="KW-0999">Mitochondrion inner membrane</keyword>
<feature type="transmembrane region" description="Helical" evidence="7">
    <location>
        <begin position="58"/>
        <end position="78"/>
    </location>
</feature>
<dbReference type="InterPro" id="IPR041752">
    <property type="entry name" value="Coa3"/>
</dbReference>
<comment type="subcellular location">
    <subcellularLocation>
        <location evidence="1">Mitochondrion membrane</location>
        <topology evidence="1">Single-pass membrane protein</topology>
    </subcellularLocation>
</comment>
<keyword evidence="10" id="KW-1185">Reference proteome</keyword>
<comment type="function">
    <text evidence="7">Required for assembly of cytochrome c oxidase (complex IV).</text>
</comment>
<dbReference type="PANTHER" id="PTHR15642:SF3">
    <property type="entry name" value="CYTOCHROME C OXIDASE ASSEMBLY FACTOR 3 HOMOLOG, MITOCHONDRIAL"/>
    <property type="match status" value="1"/>
</dbReference>
<evidence type="ECO:0000313" key="11">
    <source>
        <dbReference type="RefSeq" id="XP_022086977.1"/>
    </source>
</evidence>
<keyword evidence="6 7" id="KW-0472">Membrane</keyword>
<gene>
    <name evidence="11" type="primary">LOC110977295</name>
</gene>
<dbReference type="Proteomes" id="UP000694845">
    <property type="component" value="Unplaced"/>
</dbReference>
<evidence type="ECO:0000313" key="10">
    <source>
        <dbReference type="Proteomes" id="UP000694845"/>
    </source>
</evidence>